<dbReference type="Proteomes" id="UP000692954">
    <property type="component" value="Unassembled WGS sequence"/>
</dbReference>
<organism evidence="4 5">
    <name type="scientific">Paramecium sonneborni</name>
    <dbReference type="NCBI Taxonomy" id="65129"/>
    <lineage>
        <taxon>Eukaryota</taxon>
        <taxon>Sar</taxon>
        <taxon>Alveolata</taxon>
        <taxon>Ciliophora</taxon>
        <taxon>Intramacronucleata</taxon>
        <taxon>Oligohymenophorea</taxon>
        <taxon>Peniculida</taxon>
        <taxon>Parameciidae</taxon>
        <taxon>Paramecium</taxon>
    </lineage>
</organism>
<gene>
    <name evidence="4" type="ORF">PSON_ATCC_30995.1.T0130095</name>
</gene>
<dbReference type="PROSITE" id="PS00626">
    <property type="entry name" value="RCC1_2"/>
    <property type="match status" value="1"/>
</dbReference>
<name>A0A8S1L1D4_9CILI</name>
<dbReference type="PROSITE" id="PS50012">
    <property type="entry name" value="RCC1_3"/>
    <property type="match status" value="2"/>
</dbReference>
<keyword evidence="2" id="KW-0175">Coiled coil</keyword>
<dbReference type="EMBL" id="CAJJDN010000013">
    <property type="protein sequence ID" value="CAD8059182.1"/>
    <property type="molecule type" value="Genomic_DNA"/>
</dbReference>
<proteinExistence type="predicted"/>
<feature type="repeat" description="RCC1" evidence="1">
    <location>
        <begin position="465"/>
        <end position="518"/>
    </location>
</feature>
<feature type="compositionally biased region" description="Basic and acidic residues" evidence="3">
    <location>
        <begin position="157"/>
        <end position="199"/>
    </location>
</feature>
<reference evidence="4" key="1">
    <citation type="submission" date="2021-01" db="EMBL/GenBank/DDBJ databases">
        <authorList>
            <consortium name="Genoscope - CEA"/>
            <person name="William W."/>
        </authorList>
    </citation>
    <scope>NUCLEOTIDE SEQUENCE</scope>
</reference>
<evidence type="ECO:0000256" key="3">
    <source>
        <dbReference type="SAM" id="MobiDB-lite"/>
    </source>
</evidence>
<dbReference type="Pfam" id="PF13540">
    <property type="entry name" value="RCC1_2"/>
    <property type="match status" value="1"/>
</dbReference>
<evidence type="ECO:0000313" key="4">
    <source>
        <dbReference type="EMBL" id="CAD8059182.1"/>
    </source>
</evidence>
<feature type="coiled-coil region" evidence="2">
    <location>
        <begin position="47"/>
        <end position="85"/>
    </location>
</feature>
<comment type="caution">
    <text evidence="4">The sequence shown here is derived from an EMBL/GenBank/DDBJ whole genome shotgun (WGS) entry which is preliminary data.</text>
</comment>
<dbReference type="InterPro" id="IPR053035">
    <property type="entry name" value="Mitochondrial_GEF_domain"/>
</dbReference>
<feature type="region of interest" description="Disordered" evidence="3">
    <location>
        <begin position="150"/>
        <end position="208"/>
    </location>
</feature>
<dbReference type="AlphaFoldDB" id="A0A8S1L1D4"/>
<sequence>MKKTQEEGKQLNPQLYPAPQKIKEEVINPIIKDKKDKRLLKITINEKAIKNEDYNELSIQLEEKRKNIKQKYQEFQSRMKEVLQRLIYYKNKNFMRLNQNYYGKNRKIIVQLEQLVKDLGLNIKEIGLLEKDIVIYKQADPINNFSIYQQATGRNETNQRQRAKEDEQKEDNKKNEDKNKEDEQKEDNYNNEINNKKEQNVGQQQNGMLNDHYPLPPDVISEVVVERECDKELTISIIFEKPEDYGYEITKYAIFQLDMNDTSLSLQPNKRILLEFNNNKENVQRQNLLFKNNPKNQGELAFNEMIYLSIEAMNCNGWSSELELYPIKIYLKSFQSGSLFIDGIINVKLFNEKQSFIELIDIPQQIKIDDQEYYVIEDFSLILIEENRIKMASIKYGTVGFVNTSFEVSQWGNILNFEDTTITQNDVVDPQKDFDVCTPYQIYTLKPISKIACGLYHTLAVTIDGNVLSWGYNDHGQLGNGTQISSMEIQEIQYFHKNQFFVVDISAGEGISICRTDQGDVFTWGKMQNYNHNGMVKVLNSFKDTINLQCTDHTNSQLIPRKINLKAKAIYTGYSCFGALSLDNNIYMWGSNDYGVFGFDQCSELDDQYIIHMIDPMRINILNYHIKEFQIGAYHCIIRVQEYDKNYEQFISWGDNSYNQCGQSQQFEFSTIKGTKFCKKNIMNLLPNQIYKSYSCGYDSSVFLSDENTIFKFSNNKLTSKKCNVLGNQVFAGEYMTCLIGSQ</sequence>
<protein>
    <recommendedName>
        <fullName evidence="6">Regulator of chromosome condensation 1/beta-lactamase-inhibitor protein II</fullName>
    </recommendedName>
</protein>
<evidence type="ECO:0000313" key="5">
    <source>
        <dbReference type="Proteomes" id="UP000692954"/>
    </source>
</evidence>
<accession>A0A8S1L1D4</accession>
<dbReference type="OrthoDB" id="5370059at2759"/>
<dbReference type="PANTHER" id="PTHR46337:SF1">
    <property type="entry name" value="RCC1-LIKE G EXCHANGING FACTOR-LIKE PROTEIN"/>
    <property type="match status" value="1"/>
</dbReference>
<keyword evidence="5" id="KW-1185">Reference proteome</keyword>
<evidence type="ECO:0008006" key="6">
    <source>
        <dbReference type="Google" id="ProtNLM"/>
    </source>
</evidence>
<dbReference type="InterPro" id="IPR000408">
    <property type="entry name" value="Reg_chr_condens"/>
</dbReference>
<dbReference type="PANTHER" id="PTHR46337">
    <property type="entry name" value="RCC1-LIKE G EXCHANGING FACTOR-LIKE PROTEIN"/>
    <property type="match status" value="1"/>
</dbReference>
<evidence type="ECO:0000256" key="2">
    <source>
        <dbReference type="SAM" id="Coils"/>
    </source>
</evidence>
<feature type="repeat" description="RCC1" evidence="1">
    <location>
        <begin position="584"/>
        <end position="642"/>
    </location>
</feature>
<evidence type="ECO:0000256" key="1">
    <source>
        <dbReference type="PROSITE-ProRule" id="PRU00235"/>
    </source>
</evidence>